<accession>A0ABV0Y4U3</accession>
<organism evidence="1 2">
    <name type="scientific">Ameca splendens</name>
    <dbReference type="NCBI Taxonomy" id="208324"/>
    <lineage>
        <taxon>Eukaryota</taxon>
        <taxon>Metazoa</taxon>
        <taxon>Chordata</taxon>
        <taxon>Craniata</taxon>
        <taxon>Vertebrata</taxon>
        <taxon>Euteleostomi</taxon>
        <taxon>Actinopterygii</taxon>
        <taxon>Neopterygii</taxon>
        <taxon>Teleostei</taxon>
        <taxon>Neoteleostei</taxon>
        <taxon>Acanthomorphata</taxon>
        <taxon>Ovalentaria</taxon>
        <taxon>Atherinomorphae</taxon>
        <taxon>Cyprinodontiformes</taxon>
        <taxon>Goodeidae</taxon>
        <taxon>Ameca</taxon>
    </lineage>
</organism>
<protein>
    <submittedName>
        <fullName evidence="1">Uncharacterized protein</fullName>
    </submittedName>
</protein>
<proteinExistence type="predicted"/>
<evidence type="ECO:0000313" key="1">
    <source>
        <dbReference type="EMBL" id="MEQ2288803.1"/>
    </source>
</evidence>
<comment type="caution">
    <text evidence="1">The sequence shown here is derived from an EMBL/GenBank/DDBJ whole genome shotgun (WGS) entry which is preliminary data.</text>
</comment>
<dbReference type="Proteomes" id="UP001469553">
    <property type="component" value="Unassembled WGS sequence"/>
</dbReference>
<evidence type="ECO:0000313" key="2">
    <source>
        <dbReference type="Proteomes" id="UP001469553"/>
    </source>
</evidence>
<reference evidence="1 2" key="1">
    <citation type="submission" date="2021-06" db="EMBL/GenBank/DDBJ databases">
        <authorList>
            <person name="Palmer J.M."/>
        </authorList>
    </citation>
    <scope>NUCLEOTIDE SEQUENCE [LARGE SCALE GENOMIC DNA]</scope>
    <source>
        <strain evidence="1 2">AS_MEX2019</strain>
        <tissue evidence="1">Muscle</tissue>
    </source>
</reference>
<sequence>MWLRFGRGAGQLAWCGGVGGRHPGAPPGFGCGVGGVPRPWHAVVAFLQCFLLGLLPLAGRRAAVGGRVGGVVEHVLCPHWGGCWDALGLEQLACTARLPGWYSHRLMPGAADGGRMVGQALLAVVAWGVIRPAGQRVAWGAAACGVRGLCPLLGCGVTGIWIV</sequence>
<keyword evidence="2" id="KW-1185">Reference proteome</keyword>
<name>A0ABV0Y4U3_9TELE</name>
<gene>
    <name evidence="1" type="ORF">AMECASPLE_026503</name>
</gene>
<dbReference type="EMBL" id="JAHRIP010021526">
    <property type="protein sequence ID" value="MEQ2288803.1"/>
    <property type="molecule type" value="Genomic_DNA"/>
</dbReference>